<dbReference type="GeneID" id="26252258"/>
<gene>
    <name evidence="2" type="ORF">COCVIDRAFT_18910</name>
</gene>
<protein>
    <submittedName>
        <fullName evidence="2">Uncharacterized protein</fullName>
    </submittedName>
</protein>
<sequence>MTSAEPSASSASAASPVLSVPSQHQYYHTQTRPASCGPLLALDTRYEESALRTPLHALPFPHPKWCVDPATGAVYEDASAILEACETGLEDVRPSIENIEKDVVTKKKRDFQEKENEKSRSKKKERQE</sequence>
<accession>W7EH22</accession>
<dbReference type="RefSeq" id="XP_014553125.1">
    <property type="nucleotide sequence ID" value="XM_014697639.1"/>
</dbReference>
<proteinExistence type="predicted"/>
<dbReference type="AlphaFoldDB" id="W7EH22"/>
<dbReference type="EMBL" id="KI968784">
    <property type="protein sequence ID" value="EUN23567.1"/>
    <property type="molecule type" value="Genomic_DNA"/>
</dbReference>
<evidence type="ECO:0000313" key="2">
    <source>
        <dbReference type="EMBL" id="EUN23567.1"/>
    </source>
</evidence>
<evidence type="ECO:0000313" key="3">
    <source>
        <dbReference type="Proteomes" id="UP000054337"/>
    </source>
</evidence>
<keyword evidence="3" id="KW-1185">Reference proteome</keyword>
<organism evidence="2 3">
    <name type="scientific">Bipolaris victoriae (strain FI3)</name>
    <name type="common">Victoria blight of oats agent</name>
    <name type="synonym">Cochliobolus victoriae</name>
    <dbReference type="NCBI Taxonomy" id="930091"/>
    <lineage>
        <taxon>Eukaryota</taxon>
        <taxon>Fungi</taxon>
        <taxon>Dikarya</taxon>
        <taxon>Ascomycota</taxon>
        <taxon>Pezizomycotina</taxon>
        <taxon>Dothideomycetes</taxon>
        <taxon>Pleosporomycetidae</taxon>
        <taxon>Pleosporales</taxon>
        <taxon>Pleosporineae</taxon>
        <taxon>Pleosporaceae</taxon>
        <taxon>Bipolaris</taxon>
    </lineage>
</organism>
<dbReference type="OrthoDB" id="3793955at2759"/>
<dbReference type="HOGENOM" id="CLU_1959198_0_0_1"/>
<dbReference type="Proteomes" id="UP000054337">
    <property type="component" value="Unassembled WGS sequence"/>
</dbReference>
<name>W7EH22_BIPV3</name>
<feature type="region of interest" description="Disordered" evidence="1">
    <location>
        <begin position="105"/>
        <end position="128"/>
    </location>
</feature>
<evidence type="ECO:0000256" key="1">
    <source>
        <dbReference type="SAM" id="MobiDB-lite"/>
    </source>
</evidence>
<reference evidence="2 3" key="1">
    <citation type="journal article" date="2013" name="PLoS Genet.">
        <title>Comparative genome structure, secondary metabolite, and effector coding capacity across Cochliobolus pathogens.</title>
        <authorList>
            <person name="Condon B.J."/>
            <person name="Leng Y."/>
            <person name="Wu D."/>
            <person name="Bushley K.E."/>
            <person name="Ohm R.A."/>
            <person name="Otillar R."/>
            <person name="Martin J."/>
            <person name="Schackwitz W."/>
            <person name="Grimwood J."/>
            <person name="MohdZainudin N."/>
            <person name="Xue C."/>
            <person name="Wang R."/>
            <person name="Manning V.A."/>
            <person name="Dhillon B."/>
            <person name="Tu Z.J."/>
            <person name="Steffenson B.J."/>
            <person name="Salamov A."/>
            <person name="Sun H."/>
            <person name="Lowry S."/>
            <person name="LaButti K."/>
            <person name="Han J."/>
            <person name="Copeland A."/>
            <person name="Lindquist E."/>
            <person name="Barry K."/>
            <person name="Schmutz J."/>
            <person name="Baker S.E."/>
            <person name="Ciuffetti L.M."/>
            <person name="Grigoriev I.V."/>
            <person name="Zhong S."/>
            <person name="Turgeon B.G."/>
        </authorList>
    </citation>
    <scope>NUCLEOTIDE SEQUENCE [LARGE SCALE GENOMIC DNA]</scope>
    <source>
        <strain evidence="2 3">FI3</strain>
    </source>
</reference>